<dbReference type="Gene3D" id="1.20.20.10">
    <property type="entry name" value="F1F0 ATP synthase subunit C"/>
    <property type="match status" value="1"/>
</dbReference>
<dbReference type="EMBL" id="AP019310">
    <property type="protein sequence ID" value="BBH42917.1"/>
    <property type="molecule type" value="Genomic_DNA"/>
</dbReference>
<dbReference type="AlphaFoldDB" id="A0A455REF5"/>
<reference evidence="14" key="1">
    <citation type="journal article" date="2019" name="Sci. Rep.">
        <title>Horizontally-acquired genetic elements in the mitochondrial genome of a centrohelid Marophrys sp. SRT127.</title>
        <authorList>
            <person name="Nishimura Y."/>
            <person name="Shiratori T."/>
            <person name="Ishida K."/>
            <person name="Hashimoto T."/>
            <person name="Ohkuma M."/>
            <person name="Inagaki Y."/>
        </authorList>
    </citation>
    <scope>NUCLEOTIDE SEQUENCE</scope>
    <source>
        <strain evidence="14">SRT127</strain>
    </source>
</reference>
<organism evidence="14">
    <name type="scientific">Marophrys sp. SRT127</name>
    <dbReference type="NCBI Taxonomy" id="2488311"/>
    <lineage>
        <taxon>Eukaryota</taxon>
        <taxon>Haptista</taxon>
        <taxon>Centroplasthelida</taxon>
        <taxon>Panacanthocystida</taxon>
        <taxon>Acanthocystida</taxon>
        <taxon>Marophrys</taxon>
    </lineage>
</organism>
<accession>A0A455REF5</accession>
<dbReference type="Pfam" id="PF00137">
    <property type="entry name" value="ATP-synt_C"/>
    <property type="match status" value="1"/>
</dbReference>
<evidence type="ECO:0000256" key="8">
    <source>
        <dbReference type="ARBA" id="ARBA00023065"/>
    </source>
</evidence>
<dbReference type="PRINTS" id="PR00124">
    <property type="entry name" value="ATPASEC"/>
</dbReference>
<dbReference type="GO" id="GO:0045259">
    <property type="term" value="C:proton-transporting ATP synthase complex"/>
    <property type="evidence" value="ECO:0007669"/>
    <property type="project" value="UniProtKB-KW"/>
</dbReference>
<evidence type="ECO:0000256" key="3">
    <source>
        <dbReference type="ARBA" id="ARBA00022448"/>
    </source>
</evidence>
<evidence type="ECO:0000256" key="12">
    <source>
        <dbReference type="RuleBase" id="RU004221"/>
    </source>
</evidence>
<sequence>MAFFRKCCWHILSFAPQKLLFSRERGQMWVSEFCTNLKNFPFCRKSDRCLSWFCALSDSKRKKTHTMLLEAAKKIGGGAAAIGLAGAGAGIGTVFGSLIIGISRNPSLRQELFRVAILGFALTEAMALFALMMSFYIMLG</sequence>
<keyword evidence="10 12" id="KW-0496">Mitochondrion</keyword>
<dbReference type="PROSITE" id="PS00605">
    <property type="entry name" value="ATPASE_C"/>
    <property type="match status" value="1"/>
</dbReference>
<keyword evidence="5 12" id="KW-0812">Transmembrane</keyword>
<dbReference type="GO" id="GO:0008289">
    <property type="term" value="F:lipid binding"/>
    <property type="evidence" value="ECO:0007669"/>
    <property type="project" value="UniProtKB-KW"/>
</dbReference>
<dbReference type="PANTHER" id="PTHR10031">
    <property type="entry name" value="ATP SYNTHASE LIPID-BINDING PROTEIN, MITOCHONDRIAL"/>
    <property type="match status" value="1"/>
</dbReference>
<dbReference type="GO" id="GO:0015078">
    <property type="term" value="F:proton transmembrane transporter activity"/>
    <property type="evidence" value="ECO:0007669"/>
    <property type="project" value="InterPro"/>
</dbReference>
<keyword evidence="7 12" id="KW-1133">Transmembrane helix</keyword>
<evidence type="ECO:0000256" key="9">
    <source>
        <dbReference type="ARBA" id="ARBA00023121"/>
    </source>
</evidence>
<feature type="domain" description="V-ATPase proteolipid subunit C-like" evidence="13">
    <location>
        <begin position="76"/>
        <end position="137"/>
    </location>
</feature>
<keyword evidence="4" id="KW-0138">CF(0)</keyword>
<dbReference type="CDD" id="cd18182">
    <property type="entry name" value="ATP-synt_Fo_c_ATP5G3"/>
    <property type="match status" value="1"/>
</dbReference>
<evidence type="ECO:0000256" key="6">
    <source>
        <dbReference type="ARBA" id="ARBA00022781"/>
    </source>
</evidence>
<dbReference type="HAMAP" id="MF_01396">
    <property type="entry name" value="ATP_synth_c_bact"/>
    <property type="match status" value="1"/>
</dbReference>
<evidence type="ECO:0000313" key="14">
    <source>
        <dbReference type="EMBL" id="BBH42917.1"/>
    </source>
</evidence>
<feature type="transmembrane region" description="Helical" evidence="12">
    <location>
        <begin position="75"/>
        <end position="100"/>
    </location>
</feature>
<comment type="subunit">
    <text evidence="12">F-type ATPases have 2 components, CF(1) - the catalytic core - and CF(0) - the membrane proton channel. CF(1) has five subunits: alpha(3), beta(3), gamma(1), delta(1), epsilon(1). CF(0) has three main subunits: a, b and c.</text>
</comment>
<name>A0A455REF5_9EUKA</name>
<proteinExistence type="inferred from homology"/>
<keyword evidence="6 12" id="KW-0375">Hydrogen ion transport</keyword>
<dbReference type="GO" id="GO:0033177">
    <property type="term" value="C:proton-transporting two-sector ATPase complex, proton-transporting domain"/>
    <property type="evidence" value="ECO:0007669"/>
    <property type="project" value="InterPro"/>
</dbReference>
<dbReference type="InterPro" id="IPR020537">
    <property type="entry name" value="ATP_synth_F0_csu_DDCD_BS"/>
</dbReference>
<dbReference type="SUPFAM" id="SSF81333">
    <property type="entry name" value="F1F0 ATP synthase subunit C"/>
    <property type="match status" value="1"/>
</dbReference>
<dbReference type="InterPro" id="IPR038662">
    <property type="entry name" value="ATP_synth_F0_csu_sf"/>
</dbReference>
<evidence type="ECO:0000256" key="7">
    <source>
        <dbReference type="ARBA" id="ARBA00022989"/>
    </source>
</evidence>
<gene>
    <name evidence="14" type="primary">atp9</name>
</gene>
<protein>
    <recommendedName>
        <fullName evidence="12">ATP synthase subunit 9, mitochondrial</fullName>
    </recommendedName>
</protein>
<evidence type="ECO:0000256" key="5">
    <source>
        <dbReference type="ARBA" id="ARBA00022692"/>
    </source>
</evidence>
<dbReference type="InterPro" id="IPR000454">
    <property type="entry name" value="ATP_synth_F0_csu"/>
</dbReference>
<dbReference type="InterPro" id="IPR035921">
    <property type="entry name" value="F/V-ATP_Csub_sf"/>
</dbReference>
<keyword evidence="11 12" id="KW-0472">Membrane</keyword>
<geneLocation type="mitochondrion" evidence="14"/>
<evidence type="ECO:0000256" key="2">
    <source>
        <dbReference type="ARBA" id="ARBA00006704"/>
    </source>
</evidence>
<dbReference type="PANTHER" id="PTHR10031:SF0">
    <property type="entry name" value="ATPASE PROTEIN 9"/>
    <property type="match status" value="1"/>
</dbReference>
<dbReference type="GO" id="GO:0031966">
    <property type="term" value="C:mitochondrial membrane"/>
    <property type="evidence" value="ECO:0007669"/>
    <property type="project" value="UniProtKB-SubCell"/>
</dbReference>
<comment type="similarity">
    <text evidence="2 12">Belongs to the ATPase C chain family.</text>
</comment>
<keyword evidence="3 12" id="KW-0813">Transport</keyword>
<feature type="transmembrane region" description="Helical" evidence="12">
    <location>
        <begin position="112"/>
        <end position="139"/>
    </location>
</feature>
<comment type="subcellular location">
    <subcellularLocation>
        <location evidence="1 12">Mitochondrion membrane</location>
        <topology evidence="1 12">Multi-pass membrane protein</topology>
    </subcellularLocation>
</comment>
<evidence type="ECO:0000256" key="11">
    <source>
        <dbReference type="ARBA" id="ARBA00023136"/>
    </source>
</evidence>
<keyword evidence="9 12" id="KW-0446">Lipid-binding</keyword>
<dbReference type="GO" id="GO:0015986">
    <property type="term" value="P:proton motive force-driven ATP synthesis"/>
    <property type="evidence" value="ECO:0007669"/>
    <property type="project" value="InterPro"/>
</dbReference>
<evidence type="ECO:0000259" key="13">
    <source>
        <dbReference type="Pfam" id="PF00137"/>
    </source>
</evidence>
<dbReference type="FunFam" id="1.20.20.10:FF:000003">
    <property type="entry name" value="Atp synthase f complex subunit mitochondrial"/>
    <property type="match status" value="1"/>
</dbReference>
<evidence type="ECO:0000256" key="10">
    <source>
        <dbReference type="ARBA" id="ARBA00023128"/>
    </source>
</evidence>
<dbReference type="InterPro" id="IPR002379">
    <property type="entry name" value="ATPase_proteolipid_c-like_dom"/>
</dbReference>
<keyword evidence="8 12" id="KW-0406">Ion transport</keyword>
<evidence type="ECO:0000256" key="1">
    <source>
        <dbReference type="ARBA" id="ARBA00004225"/>
    </source>
</evidence>
<evidence type="ECO:0000256" key="4">
    <source>
        <dbReference type="ARBA" id="ARBA00022547"/>
    </source>
</evidence>